<comment type="caution">
    <text evidence="1">The sequence shown here is derived from an EMBL/GenBank/DDBJ whole genome shotgun (WGS) entry which is preliminary data.</text>
</comment>
<evidence type="ECO:0000313" key="2">
    <source>
        <dbReference type="Proteomes" id="UP001553843"/>
    </source>
</evidence>
<protein>
    <submittedName>
        <fullName evidence="1">Uncharacterized protein</fullName>
    </submittedName>
</protein>
<dbReference type="Proteomes" id="UP001553843">
    <property type="component" value="Unassembled WGS sequence"/>
</dbReference>
<organism evidence="1 2">
    <name type="scientific">Streptomyces huasconensis</name>
    <dbReference type="NCBI Taxonomy" id="1854574"/>
    <lineage>
        <taxon>Bacteria</taxon>
        <taxon>Bacillati</taxon>
        <taxon>Actinomycetota</taxon>
        <taxon>Actinomycetes</taxon>
        <taxon>Kitasatosporales</taxon>
        <taxon>Streptomycetaceae</taxon>
        <taxon>Streptomyces</taxon>
    </lineage>
</organism>
<keyword evidence="2" id="KW-1185">Reference proteome</keyword>
<proteinExistence type="predicted"/>
<accession>A0ABV3M906</accession>
<evidence type="ECO:0000313" key="1">
    <source>
        <dbReference type="EMBL" id="MEW2367731.1"/>
    </source>
</evidence>
<sequence length="77" mass="8950">MKEKTKDSVYEIGLITAQLEVLDYLALEHGADMSEALETKIDWYRDELSQVRDNLLKKDIKKRMVSVQSASQAFMRQ</sequence>
<name>A0ABV3M906_9ACTN</name>
<dbReference type="EMBL" id="JBEYRS010000034">
    <property type="protein sequence ID" value="MEW2367731.1"/>
    <property type="molecule type" value="Genomic_DNA"/>
</dbReference>
<gene>
    <name evidence="1" type="ORF">AB0887_38150</name>
</gene>
<dbReference type="RefSeq" id="WP_350627254.1">
    <property type="nucleotide sequence ID" value="NZ_JBEYRS010000034.1"/>
</dbReference>
<reference evidence="1 2" key="1">
    <citation type="submission" date="2024-06" db="EMBL/GenBank/DDBJ databases">
        <title>The Natural Products Discovery Center: Release of the First 8490 Sequenced Strains for Exploring Actinobacteria Biosynthetic Diversity.</title>
        <authorList>
            <person name="Kalkreuter E."/>
            <person name="Kautsar S.A."/>
            <person name="Yang D."/>
            <person name="Bader C.D."/>
            <person name="Teijaro C.N."/>
            <person name="Fluegel L."/>
            <person name="Davis C.M."/>
            <person name="Simpson J.R."/>
            <person name="Lauterbach L."/>
            <person name="Steele A.D."/>
            <person name="Gui C."/>
            <person name="Meng S."/>
            <person name="Li G."/>
            <person name="Viehrig K."/>
            <person name="Ye F."/>
            <person name="Su P."/>
            <person name="Kiefer A.F."/>
            <person name="Nichols A."/>
            <person name="Cepeda A.J."/>
            <person name="Yan W."/>
            <person name="Fan B."/>
            <person name="Jiang Y."/>
            <person name="Adhikari A."/>
            <person name="Zheng C.-J."/>
            <person name="Schuster L."/>
            <person name="Cowan T.M."/>
            <person name="Smanski M.J."/>
            <person name="Chevrette M.G."/>
            <person name="De Carvalho L.P.S."/>
            <person name="Shen B."/>
        </authorList>
    </citation>
    <scope>NUCLEOTIDE SEQUENCE [LARGE SCALE GENOMIC DNA]</scope>
    <source>
        <strain evidence="1 2">NPDC047833</strain>
    </source>
</reference>